<organism evidence="2">
    <name type="scientific">Cyclophora tenuis</name>
    <name type="common">Marine diatom</name>
    <dbReference type="NCBI Taxonomy" id="216820"/>
    <lineage>
        <taxon>Eukaryota</taxon>
        <taxon>Sar</taxon>
        <taxon>Stramenopiles</taxon>
        <taxon>Ochrophyta</taxon>
        <taxon>Bacillariophyta</taxon>
        <taxon>Fragilariophyceae</taxon>
        <taxon>Fragilariophycidae</taxon>
        <taxon>Cyclophorales</taxon>
        <taxon>Cyclophoraceae</taxon>
        <taxon>Cyclophora</taxon>
    </lineage>
</organism>
<name>A0A7S1D6A9_CYCTE</name>
<sequence length="171" mass="18936">MSWPIARMIEYVYSTAEVGNDESDVQESVKMSREAKPTSALLTCLQLGNFVIDAGDSLSATHLRTLCKLLGGADIDVEYDHPKFLIQLKEIVEELESMVTDRNALESLETMSELLSEFDEDTRKSLESLADELENVCIMEDDKENAARAQSSQKEGVAASPLQRSSFGPIN</sequence>
<gene>
    <name evidence="2" type="ORF">CTEN0397_LOCUS9625</name>
</gene>
<feature type="compositionally biased region" description="Polar residues" evidence="1">
    <location>
        <begin position="162"/>
        <end position="171"/>
    </location>
</feature>
<feature type="region of interest" description="Disordered" evidence="1">
    <location>
        <begin position="144"/>
        <end position="171"/>
    </location>
</feature>
<proteinExistence type="predicted"/>
<reference evidence="2" key="1">
    <citation type="submission" date="2021-01" db="EMBL/GenBank/DDBJ databases">
        <authorList>
            <person name="Corre E."/>
            <person name="Pelletier E."/>
            <person name="Niang G."/>
            <person name="Scheremetjew M."/>
            <person name="Finn R."/>
            <person name="Kale V."/>
            <person name="Holt S."/>
            <person name="Cochrane G."/>
            <person name="Meng A."/>
            <person name="Brown T."/>
            <person name="Cohen L."/>
        </authorList>
    </citation>
    <scope>NUCLEOTIDE SEQUENCE</scope>
    <source>
        <strain evidence="2">ECT3854</strain>
    </source>
</reference>
<protein>
    <submittedName>
        <fullName evidence="2">Uncharacterized protein</fullName>
    </submittedName>
</protein>
<dbReference type="AlphaFoldDB" id="A0A7S1D6A9"/>
<accession>A0A7S1D6A9</accession>
<dbReference type="EMBL" id="HBFW01015107">
    <property type="protein sequence ID" value="CAD8938562.1"/>
    <property type="molecule type" value="Transcribed_RNA"/>
</dbReference>
<evidence type="ECO:0000256" key="1">
    <source>
        <dbReference type="SAM" id="MobiDB-lite"/>
    </source>
</evidence>
<evidence type="ECO:0000313" key="2">
    <source>
        <dbReference type="EMBL" id="CAD8938562.1"/>
    </source>
</evidence>